<dbReference type="Proteomes" id="UP000001654">
    <property type="component" value="Chromosome"/>
</dbReference>
<accession>D5BIS9</accession>
<gene>
    <name evidence="2" type="ordered locus">ZPR_1192</name>
</gene>
<sequence length="258" mass="30675">MSKIRHVEFLTNILFNEIKYKLNNTYIWKREKENMATTKKATTANKKLDSDRLISLYMDYVLENEHAPKTVYKFCKENKLQEEEFYNFYGSFEGLEKGIWEKFYLNTVNVIEKSPEYPGFTNREKMLTFYYTFFEVLTANRSYVLFTLKKDPTPIKNLEQLKGLRKNVKHFSKGLVAEGNKDKTLKFLQQPEEIFSEAAWIQLLFLLKFWMDDNSAQFESTDVAIEKSVNTVFDVFDNTPLERVVDFGKFLYKQKMAK</sequence>
<dbReference type="InterPro" id="IPR041673">
    <property type="entry name" value="TetR_C_23"/>
</dbReference>
<dbReference type="HOGENOM" id="CLU_1218742_0_0_10"/>
<dbReference type="SUPFAM" id="SSF48498">
    <property type="entry name" value="Tetracyclin repressor-like, C-terminal domain"/>
    <property type="match status" value="1"/>
</dbReference>
<dbReference type="AlphaFoldDB" id="D5BIS9"/>
<proteinExistence type="predicted"/>
<dbReference type="STRING" id="655815.ZPR_1192"/>
<evidence type="ECO:0000259" key="1">
    <source>
        <dbReference type="Pfam" id="PF17931"/>
    </source>
</evidence>
<protein>
    <recommendedName>
        <fullName evidence="1">Tetracyclin repressor-like C-terminal domain-containing protein</fullName>
    </recommendedName>
</protein>
<dbReference type="eggNOG" id="ENOG502Z7VU">
    <property type="taxonomic scope" value="Bacteria"/>
</dbReference>
<dbReference type="InterPro" id="IPR036271">
    <property type="entry name" value="Tet_transcr_reg_TetR-rel_C_sf"/>
</dbReference>
<dbReference type="KEGG" id="zpr:ZPR_1192"/>
<keyword evidence="3" id="KW-1185">Reference proteome</keyword>
<evidence type="ECO:0000313" key="2">
    <source>
        <dbReference type="EMBL" id="ADF51531.1"/>
    </source>
</evidence>
<dbReference type="EMBL" id="CP001650">
    <property type="protein sequence ID" value="ADF51531.1"/>
    <property type="molecule type" value="Genomic_DNA"/>
</dbReference>
<dbReference type="Pfam" id="PF17931">
    <property type="entry name" value="TetR_C_23"/>
    <property type="match status" value="1"/>
</dbReference>
<evidence type="ECO:0000313" key="3">
    <source>
        <dbReference type="Proteomes" id="UP000001654"/>
    </source>
</evidence>
<reference evidence="2 3" key="1">
    <citation type="journal article" date="2010" name="BMC Genomics">
        <title>The complete genome of Zunongwangia profunda SM-A87 reveals its adaptation to the deep-sea environment and ecological role in sedimentary organic nitrogen degradation.</title>
        <authorList>
            <person name="Qin Q.L."/>
            <person name="Zhang X.Y."/>
            <person name="Wang X.M."/>
            <person name="Liu G.M."/>
            <person name="Chen X.L."/>
            <person name="Xie B.B."/>
            <person name="Dang H.Y."/>
            <person name="Zhou B.C."/>
            <person name="Yu J."/>
            <person name="Zhang Y.Z."/>
        </authorList>
    </citation>
    <scope>NUCLEOTIDE SEQUENCE [LARGE SCALE GENOMIC DNA]</scope>
    <source>
        <strain evidence="3">DSM 18752 / CCTCC AB 206139 / SM-A87</strain>
    </source>
</reference>
<feature type="domain" description="Tetracyclin repressor-like C-terminal" evidence="1">
    <location>
        <begin position="125"/>
        <end position="251"/>
    </location>
</feature>
<name>D5BIS9_ZUNPS</name>
<organism evidence="2 3">
    <name type="scientific">Zunongwangia profunda (strain DSM 18752 / CCTCC AB 206139 / SM-A87)</name>
    <name type="common">Wangia profunda</name>
    <dbReference type="NCBI Taxonomy" id="655815"/>
    <lineage>
        <taxon>Bacteria</taxon>
        <taxon>Pseudomonadati</taxon>
        <taxon>Bacteroidota</taxon>
        <taxon>Flavobacteriia</taxon>
        <taxon>Flavobacteriales</taxon>
        <taxon>Flavobacteriaceae</taxon>
        <taxon>Zunongwangia</taxon>
    </lineage>
</organism>